<evidence type="ECO:0000313" key="2">
    <source>
        <dbReference type="Proteomes" id="UP000231581"/>
    </source>
</evidence>
<comment type="caution">
    <text evidence="1">The sequence shown here is derived from an EMBL/GenBank/DDBJ whole genome shotgun (WGS) entry which is preliminary data.</text>
</comment>
<evidence type="ECO:0000313" key="1">
    <source>
        <dbReference type="EMBL" id="PIP60743.1"/>
    </source>
</evidence>
<dbReference type="Gene3D" id="3.40.1260.10">
    <property type="entry name" value="DsrEFH-like"/>
    <property type="match status" value="1"/>
</dbReference>
<accession>A0A2H0BSU3</accession>
<dbReference type="Pfam" id="PF02635">
    <property type="entry name" value="DsrE"/>
    <property type="match status" value="1"/>
</dbReference>
<name>A0A2H0BSU3_9BACT</name>
<dbReference type="EMBL" id="PCSZ01000037">
    <property type="protein sequence ID" value="PIP60743.1"/>
    <property type="molecule type" value="Genomic_DNA"/>
</dbReference>
<dbReference type="SUPFAM" id="SSF75169">
    <property type="entry name" value="DsrEFH-like"/>
    <property type="match status" value="1"/>
</dbReference>
<dbReference type="InterPro" id="IPR003787">
    <property type="entry name" value="Sulphur_relay_DsrE/F-like"/>
</dbReference>
<proteinExistence type="predicted"/>
<dbReference type="Proteomes" id="UP000231581">
    <property type="component" value="Unassembled WGS sequence"/>
</dbReference>
<dbReference type="InterPro" id="IPR027396">
    <property type="entry name" value="DsrEFH-like"/>
</dbReference>
<gene>
    <name evidence="1" type="ORF">COX00_01645</name>
</gene>
<dbReference type="AlphaFoldDB" id="A0A2H0BSU3"/>
<protein>
    <submittedName>
        <fullName evidence="1">Uncharacterized protein</fullName>
    </submittedName>
</protein>
<sequence>MEDGMDVGKENQETKEKEYNLEELTKKLLVKDVPRSTCLKICGISKEKLIDGVVDGHMSDLVNLVKESDKVLTF</sequence>
<organism evidence="1 2">
    <name type="scientific">Candidatus Uhrbacteria bacterium CG22_combo_CG10-13_8_21_14_all_47_17</name>
    <dbReference type="NCBI Taxonomy" id="1975041"/>
    <lineage>
        <taxon>Bacteria</taxon>
        <taxon>Candidatus Uhriibacteriota</taxon>
    </lineage>
</organism>
<reference evidence="1 2" key="1">
    <citation type="submission" date="2017-09" db="EMBL/GenBank/DDBJ databases">
        <title>Depth-based differentiation of microbial function through sediment-hosted aquifers and enrichment of novel symbionts in the deep terrestrial subsurface.</title>
        <authorList>
            <person name="Probst A.J."/>
            <person name="Ladd B."/>
            <person name="Jarett J.K."/>
            <person name="Geller-Mcgrath D.E."/>
            <person name="Sieber C.M."/>
            <person name="Emerson J.B."/>
            <person name="Anantharaman K."/>
            <person name="Thomas B.C."/>
            <person name="Malmstrom R."/>
            <person name="Stieglmeier M."/>
            <person name="Klingl A."/>
            <person name="Woyke T."/>
            <person name="Ryan C.M."/>
            <person name="Banfield J.F."/>
        </authorList>
    </citation>
    <scope>NUCLEOTIDE SEQUENCE [LARGE SCALE GENOMIC DNA]</scope>
    <source>
        <strain evidence="1">CG22_combo_CG10-13_8_21_14_all_47_17</strain>
    </source>
</reference>